<dbReference type="Proteomes" id="UP001652395">
    <property type="component" value="Unassembled WGS sequence"/>
</dbReference>
<gene>
    <name evidence="2" type="ORF">OCV69_06130</name>
</gene>
<dbReference type="RefSeq" id="WP_158356912.1">
    <property type="nucleotide sequence ID" value="NZ_JAOQJF010000009.1"/>
</dbReference>
<feature type="region of interest" description="Disordered" evidence="1">
    <location>
        <begin position="1"/>
        <end position="22"/>
    </location>
</feature>
<keyword evidence="3" id="KW-1185">Reference proteome</keyword>
<organism evidence="2 3">
    <name type="scientific">Alitiscatomonas aceti</name>
    <dbReference type="NCBI Taxonomy" id="2981724"/>
    <lineage>
        <taxon>Bacteria</taxon>
        <taxon>Bacillati</taxon>
        <taxon>Bacillota</taxon>
        <taxon>Clostridia</taxon>
        <taxon>Lachnospirales</taxon>
        <taxon>Lachnospiraceae</taxon>
        <taxon>Alitiscatomonas</taxon>
    </lineage>
</organism>
<dbReference type="EMBL" id="JAOQJF010000009">
    <property type="protein sequence ID" value="MCU6799511.1"/>
    <property type="molecule type" value="Genomic_DNA"/>
</dbReference>
<evidence type="ECO:0000313" key="2">
    <source>
        <dbReference type="EMBL" id="MCU6799511.1"/>
    </source>
</evidence>
<protein>
    <submittedName>
        <fullName evidence="2">Uncharacterized protein</fullName>
    </submittedName>
</protein>
<evidence type="ECO:0000256" key="1">
    <source>
        <dbReference type="SAM" id="MobiDB-lite"/>
    </source>
</evidence>
<reference evidence="2 3" key="1">
    <citation type="journal article" date="2021" name="ISME Commun">
        <title>Automated analysis of genomic sequences facilitates high-throughput and comprehensive description of bacteria.</title>
        <authorList>
            <person name="Hitch T.C.A."/>
        </authorList>
    </citation>
    <scope>NUCLEOTIDE SEQUENCE [LARGE SCALE GENOMIC DNA]</scope>
    <source>
        <strain evidence="3">f_CCE</strain>
    </source>
</reference>
<proteinExistence type="predicted"/>
<comment type="caution">
    <text evidence="2">The sequence shown here is derived from an EMBL/GenBank/DDBJ whole genome shotgun (WGS) entry which is preliminary data.</text>
</comment>
<accession>A0ABT2UZQ8</accession>
<name>A0ABT2UZQ8_9FIRM</name>
<sequence>MNNMEQAMRKAVAALTGKKEPEVPAGSMEQICEFLAEHYKAPSGPAFTQVQAPATAAGETPTKAEYDALVQKLKDAGIFK</sequence>
<evidence type="ECO:0000313" key="3">
    <source>
        <dbReference type="Proteomes" id="UP001652395"/>
    </source>
</evidence>